<organism evidence="2 3">
    <name type="scientific">Bagarius yarrelli</name>
    <name type="common">Goonch</name>
    <name type="synonym">Bagrus yarrelli</name>
    <dbReference type="NCBI Taxonomy" id="175774"/>
    <lineage>
        <taxon>Eukaryota</taxon>
        <taxon>Metazoa</taxon>
        <taxon>Chordata</taxon>
        <taxon>Craniata</taxon>
        <taxon>Vertebrata</taxon>
        <taxon>Euteleostomi</taxon>
        <taxon>Actinopterygii</taxon>
        <taxon>Neopterygii</taxon>
        <taxon>Teleostei</taxon>
        <taxon>Ostariophysi</taxon>
        <taxon>Siluriformes</taxon>
        <taxon>Sisoridae</taxon>
        <taxon>Sisorinae</taxon>
        <taxon>Bagarius</taxon>
    </lineage>
</organism>
<evidence type="ECO:0000256" key="1">
    <source>
        <dbReference type="SAM" id="MobiDB-lite"/>
    </source>
</evidence>
<protein>
    <submittedName>
        <fullName evidence="2">Uncharacterized protein</fullName>
    </submittedName>
</protein>
<sequence>MIVDAGIRWLSFMTSGREKEQGALYTEPCTDSPRRFFGTDNLELTINRSSDRGEEVVEQEMQLHSEADSRRITKLTAHLWRPSEAETKQPSSDHQETHQLLQNGPPDGKQMEGWIIRFSWLACLHQKGPCLSGGWCVEEITFESPACCCQATSTPDPSYRRGSRRQR</sequence>
<evidence type="ECO:0000313" key="2">
    <source>
        <dbReference type="EMBL" id="TSM60541.1"/>
    </source>
</evidence>
<accession>A0A556U4F9</accession>
<gene>
    <name evidence="2" type="ORF">Baya_8613</name>
</gene>
<dbReference type="Proteomes" id="UP000319801">
    <property type="component" value="Unassembled WGS sequence"/>
</dbReference>
<name>A0A556U4F9_BAGYA</name>
<dbReference type="EMBL" id="VCAZ01000047">
    <property type="protein sequence ID" value="TSM60541.1"/>
    <property type="molecule type" value="Genomic_DNA"/>
</dbReference>
<feature type="region of interest" description="Disordered" evidence="1">
    <location>
        <begin position="79"/>
        <end position="108"/>
    </location>
</feature>
<dbReference type="AlphaFoldDB" id="A0A556U4F9"/>
<proteinExistence type="predicted"/>
<keyword evidence="3" id="KW-1185">Reference proteome</keyword>
<reference evidence="2 3" key="1">
    <citation type="journal article" date="2019" name="Genome Biol. Evol.">
        <title>Whole-Genome Sequencing of the Giant Devil Catfish, Bagarius yarrelli.</title>
        <authorList>
            <person name="Jiang W."/>
            <person name="Lv Y."/>
            <person name="Cheng L."/>
            <person name="Yang K."/>
            <person name="Chao B."/>
            <person name="Wang X."/>
            <person name="Li Y."/>
            <person name="Pan X."/>
            <person name="You X."/>
            <person name="Zhang Y."/>
            <person name="Yang J."/>
            <person name="Li J."/>
            <person name="Zhang X."/>
            <person name="Liu S."/>
            <person name="Sun C."/>
            <person name="Yang J."/>
            <person name="Shi Q."/>
        </authorList>
    </citation>
    <scope>NUCLEOTIDE SEQUENCE [LARGE SCALE GENOMIC DNA]</scope>
    <source>
        <strain evidence="2">JWS20170419001</strain>
        <tissue evidence="2">Muscle</tissue>
    </source>
</reference>
<feature type="compositionally biased region" description="Basic and acidic residues" evidence="1">
    <location>
        <begin position="81"/>
        <end position="97"/>
    </location>
</feature>
<comment type="caution">
    <text evidence="2">The sequence shown here is derived from an EMBL/GenBank/DDBJ whole genome shotgun (WGS) entry which is preliminary data.</text>
</comment>
<evidence type="ECO:0000313" key="3">
    <source>
        <dbReference type="Proteomes" id="UP000319801"/>
    </source>
</evidence>